<evidence type="ECO:0000313" key="1">
    <source>
        <dbReference type="EMBL" id="GEN23103.1"/>
    </source>
</evidence>
<dbReference type="EMBL" id="FRCA01000003">
    <property type="protein sequence ID" value="SHL79365.1"/>
    <property type="molecule type" value="Genomic_DNA"/>
</dbReference>
<evidence type="ECO:0000313" key="3">
    <source>
        <dbReference type="Proteomes" id="UP000184123"/>
    </source>
</evidence>
<organism evidence="2 3">
    <name type="scientific">Halomonas cupida</name>
    <dbReference type="NCBI Taxonomy" id="44933"/>
    <lineage>
        <taxon>Bacteria</taxon>
        <taxon>Pseudomonadati</taxon>
        <taxon>Pseudomonadota</taxon>
        <taxon>Gammaproteobacteria</taxon>
        <taxon>Oceanospirillales</taxon>
        <taxon>Halomonadaceae</taxon>
        <taxon>Halomonas</taxon>
    </lineage>
</organism>
<reference evidence="2 3" key="1">
    <citation type="submission" date="2016-11" db="EMBL/GenBank/DDBJ databases">
        <authorList>
            <person name="Jaros S."/>
            <person name="Januszkiewicz K."/>
            <person name="Wedrychowicz H."/>
        </authorList>
    </citation>
    <scope>NUCLEOTIDE SEQUENCE [LARGE SCALE GENOMIC DNA]</scope>
    <source>
        <strain evidence="2 3">DSM 4740</strain>
    </source>
</reference>
<dbReference type="EMBL" id="BJXU01000034">
    <property type="protein sequence ID" value="GEN23103.1"/>
    <property type="molecule type" value="Genomic_DNA"/>
</dbReference>
<dbReference type="STRING" id="44933.SAMN05660971_01354"/>
<evidence type="ECO:0000313" key="4">
    <source>
        <dbReference type="Proteomes" id="UP000321726"/>
    </source>
</evidence>
<reference evidence="1 4" key="2">
    <citation type="submission" date="2019-07" db="EMBL/GenBank/DDBJ databases">
        <title>Whole genome shotgun sequence of Halomonas cupida NBRC 102219.</title>
        <authorList>
            <person name="Hosoyama A."/>
            <person name="Uohara A."/>
            <person name="Ohji S."/>
            <person name="Ichikawa N."/>
        </authorList>
    </citation>
    <scope>NUCLEOTIDE SEQUENCE [LARGE SCALE GENOMIC DNA]</scope>
    <source>
        <strain evidence="1 4">NBRC 102219</strain>
    </source>
</reference>
<evidence type="ECO:0000313" key="2">
    <source>
        <dbReference type="EMBL" id="SHL79365.1"/>
    </source>
</evidence>
<dbReference type="RefSeq" id="WP_073434277.1">
    <property type="nucleotide sequence ID" value="NZ_BJXU01000034.1"/>
</dbReference>
<sequence>MSESLQAQLDELLSSIPARWHTAYTECFWQGYEKACREITCNLIRQTKFNDEMIAGLVDIDIEQVRKLREELQH</sequence>
<accession>A0A1M7DIS5</accession>
<gene>
    <name evidence="1" type="ORF">HCU01_10520</name>
    <name evidence="2" type="ORF">SAMN05660971_01354</name>
</gene>
<dbReference type="Proteomes" id="UP000184123">
    <property type="component" value="Unassembled WGS sequence"/>
</dbReference>
<proteinExistence type="predicted"/>
<dbReference type="AlphaFoldDB" id="A0A1M7DIS5"/>
<dbReference type="Proteomes" id="UP000321726">
    <property type="component" value="Unassembled WGS sequence"/>
</dbReference>
<keyword evidence="4" id="KW-1185">Reference proteome</keyword>
<protein>
    <submittedName>
        <fullName evidence="2">Uncharacterized protein</fullName>
    </submittedName>
</protein>
<name>A0A1M7DIS5_9GAMM</name>